<dbReference type="EMBL" id="GBXM01048095">
    <property type="protein sequence ID" value="JAH60482.1"/>
    <property type="molecule type" value="Transcribed_RNA"/>
</dbReference>
<sequence length="34" mass="4072">MEDDKKYILNHNYVPLTSGKGEYCIFSSFIFYTF</sequence>
<reference evidence="1" key="1">
    <citation type="submission" date="2014-11" db="EMBL/GenBank/DDBJ databases">
        <authorList>
            <person name="Amaro Gonzalez C."/>
        </authorList>
    </citation>
    <scope>NUCLEOTIDE SEQUENCE</scope>
</reference>
<name>A0A0E9U410_ANGAN</name>
<proteinExistence type="predicted"/>
<reference evidence="1" key="2">
    <citation type="journal article" date="2015" name="Fish Shellfish Immunol.">
        <title>Early steps in the European eel (Anguilla anguilla)-Vibrio vulnificus interaction in the gills: Role of the RtxA13 toxin.</title>
        <authorList>
            <person name="Callol A."/>
            <person name="Pajuelo D."/>
            <person name="Ebbesson L."/>
            <person name="Teles M."/>
            <person name="MacKenzie S."/>
            <person name="Amaro C."/>
        </authorList>
    </citation>
    <scope>NUCLEOTIDE SEQUENCE</scope>
</reference>
<organism evidence="1">
    <name type="scientific">Anguilla anguilla</name>
    <name type="common">European freshwater eel</name>
    <name type="synonym">Muraena anguilla</name>
    <dbReference type="NCBI Taxonomy" id="7936"/>
    <lineage>
        <taxon>Eukaryota</taxon>
        <taxon>Metazoa</taxon>
        <taxon>Chordata</taxon>
        <taxon>Craniata</taxon>
        <taxon>Vertebrata</taxon>
        <taxon>Euteleostomi</taxon>
        <taxon>Actinopterygii</taxon>
        <taxon>Neopterygii</taxon>
        <taxon>Teleostei</taxon>
        <taxon>Anguilliformes</taxon>
        <taxon>Anguillidae</taxon>
        <taxon>Anguilla</taxon>
    </lineage>
</organism>
<protein>
    <submittedName>
        <fullName evidence="1">Uncharacterized protein</fullName>
    </submittedName>
</protein>
<dbReference type="AlphaFoldDB" id="A0A0E9U410"/>
<evidence type="ECO:0000313" key="1">
    <source>
        <dbReference type="EMBL" id="JAH60482.1"/>
    </source>
</evidence>
<accession>A0A0E9U410</accession>